<dbReference type="Gene3D" id="3.30.420.40">
    <property type="match status" value="2"/>
</dbReference>
<evidence type="ECO:0000256" key="8">
    <source>
        <dbReference type="SAM" id="Phobius"/>
    </source>
</evidence>
<dbReference type="PANTHER" id="PTHR19375">
    <property type="entry name" value="HEAT SHOCK PROTEIN 70KDA"/>
    <property type="match status" value="1"/>
</dbReference>
<dbReference type="eggNOG" id="COG0443">
    <property type="taxonomic scope" value="Bacteria"/>
</dbReference>
<dbReference type="InterPro" id="IPR011042">
    <property type="entry name" value="6-blade_b-propeller_TolB-like"/>
</dbReference>
<dbReference type="EMBL" id="AP012204">
    <property type="protein sequence ID" value="BAK35358.1"/>
    <property type="molecule type" value="Genomic_DNA"/>
</dbReference>
<keyword evidence="5" id="KW-0143">Chaperone</keyword>
<evidence type="ECO:0000256" key="6">
    <source>
        <dbReference type="RuleBase" id="RU003322"/>
    </source>
</evidence>
<dbReference type="InterPro" id="IPR011659">
    <property type="entry name" value="WD40"/>
</dbReference>
<proteinExistence type="inferred from homology"/>
<evidence type="ECO:0000256" key="7">
    <source>
        <dbReference type="SAM" id="MobiDB-lite"/>
    </source>
</evidence>
<reference evidence="9 10" key="1">
    <citation type="submission" date="2011-05" db="EMBL/GenBank/DDBJ databases">
        <title>Whole genome sequence of Microlunatus phosphovorus NM-1.</title>
        <authorList>
            <person name="Hosoyama A."/>
            <person name="Sasaki K."/>
            <person name="Harada T."/>
            <person name="Igarashi R."/>
            <person name="Kawakoshi A."/>
            <person name="Sasagawa M."/>
            <person name="Fukada J."/>
            <person name="Nakamura S."/>
            <person name="Katano Y."/>
            <person name="Hanada S."/>
            <person name="Kamagata Y."/>
            <person name="Nakamura N."/>
            <person name="Yamazaki S."/>
            <person name="Fujita N."/>
        </authorList>
    </citation>
    <scope>NUCLEOTIDE SEQUENCE [LARGE SCALE GENOMIC DNA]</scope>
    <source>
        <strain evidence="10">ATCC 700054 / DSM 10555 / JCM 9379 / NBRC 101784 / NCIMB 13414 / VKM Ac-1990 / NM-1</strain>
    </source>
</reference>
<keyword evidence="4 9" id="KW-0346">Stress response</keyword>
<evidence type="ECO:0000313" key="9">
    <source>
        <dbReference type="EMBL" id="BAK35358.1"/>
    </source>
</evidence>
<feature type="region of interest" description="Disordered" evidence="7">
    <location>
        <begin position="357"/>
        <end position="425"/>
    </location>
</feature>
<dbReference type="SUPFAM" id="SSF53067">
    <property type="entry name" value="Actin-like ATPase domain"/>
    <property type="match status" value="2"/>
</dbReference>
<evidence type="ECO:0000256" key="1">
    <source>
        <dbReference type="ARBA" id="ARBA00007381"/>
    </source>
</evidence>
<evidence type="ECO:0000256" key="5">
    <source>
        <dbReference type="ARBA" id="ARBA00023186"/>
    </source>
</evidence>
<dbReference type="OrthoDB" id="9766019at2"/>
<dbReference type="PROSITE" id="PS01036">
    <property type="entry name" value="HSP70_3"/>
    <property type="match status" value="1"/>
</dbReference>
<dbReference type="Gene3D" id="2.120.10.30">
    <property type="entry name" value="TolB, C-terminal domain"/>
    <property type="match status" value="1"/>
</dbReference>
<gene>
    <name evidence="9" type="ordered locus">MLP_23440</name>
</gene>
<dbReference type="HOGENOM" id="CLU_010904_0_0_11"/>
<dbReference type="GO" id="GO:0005524">
    <property type="term" value="F:ATP binding"/>
    <property type="evidence" value="ECO:0007669"/>
    <property type="project" value="UniProtKB-KW"/>
</dbReference>
<accession>F5XFF1</accession>
<protein>
    <submittedName>
        <fullName evidence="9">Heat shock protein 70</fullName>
    </submittedName>
</protein>
<name>F5XFF1_MICPN</name>
<evidence type="ECO:0000256" key="4">
    <source>
        <dbReference type="ARBA" id="ARBA00023016"/>
    </source>
</evidence>
<dbReference type="STRING" id="1032480.MLP_23440"/>
<feature type="transmembrane region" description="Helical" evidence="8">
    <location>
        <begin position="432"/>
        <end position="453"/>
    </location>
</feature>
<comment type="similarity">
    <text evidence="1 6">Belongs to the heat shock protein 70 family.</text>
</comment>
<dbReference type="AlphaFoldDB" id="F5XFF1"/>
<dbReference type="Pfam" id="PF07676">
    <property type="entry name" value="PD40"/>
    <property type="match status" value="2"/>
</dbReference>
<keyword evidence="3 6" id="KW-0067">ATP-binding</keyword>
<evidence type="ECO:0000313" key="10">
    <source>
        <dbReference type="Proteomes" id="UP000007947"/>
    </source>
</evidence>
<organism evidence="9 10">
    <name type="scientific">Microlunatus phosphovorus (strain ATCC 700054 / DSM 10555 / JCM 9379 / NBRC 101784 / NCIMB 13414 / VKM Ac-1990 / NM-1)</name>
    <dbReference type="NCBI Taxonomy" id="1032480"/>
    <lineage>
        <taxon>Bacteria</taxon>
        <taxon>Bacillati</taxon>
        <taxon>Actinomycetota</taxon>
        <taxon>Actinomycetes</taxon>
        <taxon>Propionibacteriales</taxon>
        <taxon>Propionibacteriaceae</taxon>
        <taxon>Microlunatus</taxon>
    </lineage>
</organism>
<dbReference type="Pfam" id="PF00012">
    <property type="entry name" value="HSP70"/>
    <property type="match status" value="2"/>
</dbReference>
<dbReference type="Proteomes" id="UP000007947">
    <property type="component" value="Chromosome"/>
</dbReference>
<keyword evidence="8" id="KW-1133">Transmembrane helix</keyword>
<keyword evidence="10" id="KW-1185">Reference proteome</keyword>
<keyword evidence="8" id="KW-0812">Transmembrane</keyword>
<dbReference type="InterPro" id="IPR043129">
    <property type="entry name" value="ATPase_NBD"/>
</dbReference>
<feature type="compositionally biased region" description="Pro residues" evidence="7">
    <location>
        <begin position="386"/>
        <end position="415"/>
    </location>
</feature>
<dbReference type="SUPFAM" id="SSF69304">
    <property type="entry name" value="Tricorn protease N-terminal domain"/>
    <property type="match status" value="1"/>
</dbReference>
<sequence length="798" mass="83564">MSYRVGVDLGTTFTAAAVANGQPPTMVGLGNRALQIPSVLFLAPDGQLMCGESAERRGLAEPDRVVREFKRRIGDSVPILVAGSPYSAQSLTARLLRHVWLTTRDRMGSAPNEVVLTHPANWGPYKLELLDQVASIADVGPVIRCPEPVAAAAQYAAQNKVDIGSTIAVYDLGGGTFDACVLSKTANGFELVGVPEGIEHLGGIDFDEALFQNAIGLLGSRIEQLDPDDPQTTLGLNRLRRDCVDCKEALSSDVDAVLPVALPGLSTTLRFTRSDFEGLIRPALEETMDAMARALRSANVTPDRLSAIVLVGGSSRIPLVGELVQQRFGIPTALDTHPKHDIALGAVQFGHRADRAAALPPTPSVAPTSAPTTPPPTTPASTAPAPTTPAPIPKPTTPATPPVPPSPDTPKPAPVDPAAAPRPDRAANRRRGIVIAGVAAVLIAGVIAGVALLNRPKDVPVVSDQPSTSLGPSTASASVSPSATVNAAGLPISAPLTDSQLIVPAKVDDNWDLWLADTETAAPVARLTTDPAVDGGPVLSPDRRTVIYLQNLNNEGKRTLLVKGAASPGDGRALFNPMPSQCADTVFRPAWNPAVPLEAGGEIAVPCVNAKGKYGLYRFTLDGELIAKVPVPSGTVRVDDPAYSPDGSKLVYWAASDSKLDGGVLYTVEVNGGKPRLLVESTQAGEDADPVWSPDASHIAFRRRVADGTSGGNFDVFTVTTDGSAKLARLTEDPADEQNPIFSPSGSQIAYKSTAPDPKHPDHAATRVWIMDNDGDNKAALWSQGLDPEQNAAAWGLR</sequence>
<dbReference type="InterPro" id="IPR018181">
    <property type="entry name" value="Heat_shock_70_CS"/>
</dbReference>
<dbReference type="InterPro" id="IPR013126">
    <property type="entry name" value="Hsp_70_fam"/>
</dbReference>
<evidence type="ECO:0000256" key="3">
    <source>
        <dbReference type="ARBA" id="ARBA00022840"/>
    </source>
</evidence>
<keyword evidence="8" id="KW-0472">Membrane</keyword>
<evidence type="ECO:0000256" key="2">
    <source>
        <dbReference type="ARBA" id="ARBA00022741"/>
    </source>
</evidence>
<dbReference type="eggNOG" id="COG0823">
    <property type="taxonomic scope" value="Bacteria"/>
</dbReference>
<dbReference type="Gene3D" id="3.90.640.10">
    <property type="entry name" value="Actin, Chain A, domain 4"/>
    <property type="match status" value="1"/>
</dbReference>
<dbReference type="RefSeq" id="WP_013863230.1">
    <property type="nucleotide sequence ID" value="NC_015635.1"/>
</dbReference>
<dbReference type="KEGG" id="mph:MLP_23440"/>
<dbReference type="PRINTS" id="PR00301">
    <property type="entry name" value="HEATSHOCK70"/>
</dbReference>
<dbReference type="GO" id="GO:0140662">
    <property type="term" value="F:ATP-dependent protein folding chaperone"/>
    <property type="evidence" value="ECO:0007669"/>
    <property type="project" value="InterPro"/>
</dbReference>
<keyword evidence="2 6" id="KW-0547">Nucleotide-binding</keyword>